<evidence type="ECO:0000313" key="1">
    <source>
        <dbReference type="EMBL" id="MBB3066001.1"/>
    </source>
</evidence>
<reference evidence="1 2" key="1">
    <citation type="submission" date="2020-08" db="EMBL/GenBank/DDBJ databases">
        <title>Genomic Encyclopedia of Type Strains, Phase III (KMG-III): the genomes of soil and plant-associated and newly described type strains.</title>
        <authorList>
            <person name="Whitman W."/>
        </authorList>
    </citation>
    <scope>NUCLEOTIDE SEQUENCE [LARGE SCALE GENOMIC DNA]</scope>
    <source>
        <strain evidence="1 2">CECT 8803</strain>
    </source>
</reference>
<sequence length="130" mass="14645">MKRYTTVAELLEKMIDAHEKPQKEIAVLAGFSSTNFLSMIKHGEAKVPLAAVPRVAKVLGLDPQHLARKVVEEYHPELWAALKGSMAYHITDNEAVLIACLREATWNSDPHFDGRTLFDIARVIRKPKSR</sequence>
<comment type="caution">
    <text evidence="1">The sequence shown here is derived from an EMBL/GenBank/DDBJ whole genome shotgun (WGS) entry which is preliminary data.</text>
</comment>
<dbReference type="RefSeq" id="WP_183416822.1">
    <property type="nucleotide sequence ID" value="NZ_JACHXA010000006.1"/>
</dbReference>
<dbReference type="EMBL" id="JACHXA010000006">
    <property type="protein sequence ID" value="MBB3066001.1"/>
    <property type="molecule type" value="Genomic_DNA"/>
</dbReference>
<evidence type="ECO:0000313" key="2">
    <source>
        <dbReference type="Proteomes" id="UP000581135"/>
    </source>
</evidence>
<gene>
    <name evidence="1" type="ORF">FHR98_002304</name>
</gene>
<dbReference type="Proteomes" id="UP000581135">
    <property type="component" value="Unassembled WGS sequence"/>
</dbReference>
<protein>
    <submittedName>
        <fullName evidence="1">Uncharacterized protein</fullName>
    </submittedName>
</protein>
<accession>A0A839ST73</accession>
<proteinExistence type="predicted"/>
<name>A0A839ST73_9PROT</name>
<organism evidence="1 2">
    <name type="scientific">Limibacillus halophilus</name>
    <dbReference type="NCBI Taxonomy" id="1579333"/>
    <lineage>
        <taxon>Bacteria</taxon>
        <taxon>Pseudomonadati</taxon>
        <taxon>Pseudomonadota</taxon>
        <taxon>Alphaproteobacteria</taxon>
        <taxon>Rhodospirillales</taxon>
        <taxon>Rhodovibrionaceae</taxon>
        <taxon>Limibacillus</taxon>
    </lineage>
</organism>
<dbReference type="AlphaFoldDB" id="A0A839ST73"/>
<keyword evidence="2" id="KW-1185">Reference proteome</keyword>